<dbReference type="RefSeq" id="WP_380908937.1">
    <property type="nucleotide sequence ID" value="NZ_JBHTLS010000009.1"/>
</dbReference>
<gene>
    <name evidence="2" type="ORF">ACFQ24_02720</name>
</gene>
<proteinExistence type="predicted"/>
<dbReference type="Gene3D" id="3.40.50.300">
    <property type="entry name" value="P-loop containing nucleotide triphosphate hydrolases"/>
    <property type="match status" value="1"/>
</dbReference>
<evidence type="ECO:0000313" key="3">
    <source>
        <dbReference type="Proteomes" id="UP001597203"/>
    </source>
</evidence>
<evidence type="ECO:0000259" key="1">
    <source>
        <dbReference type="Pfam" id="PF07693"/>
    </source>
</evidence>
<evidence type="ECO:0000313" key="2">
    <source>
        <dbReference type="EMBL" id="MFD1103828.1"/>
    </source>
</evidence>
<dbReference type="EMBL" id="JBHTLS010000009">
    <property type="protein sequence ID" value="MFD1103828.1"/>
    <property type="molecule type" value="Genomic_DNA"/>
</dbReference>
<keyword evidence="3" id="KW-1185">Reference proteome</keyword>
<comment type="caution">
    <text evidence="2">The sequence shown here is derived from an EMBL/GenBank/DDBJ whole genome shotgun (WGS) entry which is preliminary data.</text>
</comment>
<dbReference type="PANTHER" id="PTHR22674">
    <property type="entry name" value="NTPASE, KAP FAMILY P-LOOP DOMAIN-CONTAINING 1"/>
    <property type="match status" value="1"/>
</dbReference>
<reference evidence="3" key="1">
    <citation type="journal article" date="2019" name="Int. J. Syst. Evol. Microbiol.">
        <title>The Global Catalogue of Microorganisms (GCM) 10K type strain sequencing project: providing services to taxonomists for standard genome sequencing and annotation.</title>
        <authorList>
            <consortium name="The Broad Institute Genomics Platform"/>
            <consortium name="The Broad Institute Genome Sequencing Center for Infectious Disease"/>
            <person name="Wu L."/>
            <person name="Ma J."/>
        </authorList>
    </citation>
    <scope>NUCLEOTIDE SEQUENCE [LARGE SCALE GENOMIC DNA]</scope>
    <source>
        <strain evidence="3">CCUG 54329</strain>
    </source>
</reference>
<organism evidence="2 3">
    <name type="scientific">Sphingobium olei</name>
    <dbReference type="NCBI Taxonomy" id="420955"/>
    <lineage>
        <taxon>Bacteria</taxon>
        <taxon>Pseudomonadati</taxon>
        <taxon>Pseudomonadota</taxon>
        <taxon>Alphaproteobacteria</taxon>
        <taxon>Sphingomonadales</taxon>
        <taxon>Sphingomonadaceae</taxon>
        <taxon>Sphingobium</taxon>
    </lineage>
</organism>
<dbReference type="SUPFAM" id="SSF52540">
    <property type="entry name" value="P-loop containing nucleoside triphosphate hydrolases"/>
    <property type="match status" value="1"/>
</dbReference>
<name>A0ABW3NXP2_9SPHN</name>
<dbReference type="InterPro" id="IPR052754">
    <property type="entry name" value="NTPase_KAP_P-loop"/>
</dbReference>
<sequence>MQHYLKLMREREESGKAVRASVTADQPRTKIEEDQLGYRDFANAIAMGLAERCREDGLVIAIHGKWGAGKTTAVNMAVDALERLEAAKPEEERTIVVRFNPWWFSEQKDLTRAFFTELTASIGKRLSSSVRDGLRIMAKKVSGASELVSSVLAWTPAGPAAKQVAELVKGAGEEILDERSLDDVRTTLSKALQNEARSIVVIIDDVDRLPADEARQIFRLVKSVADLPCVTYLLVFDRDIAARGLVQPADADSPEWLEKIIQVSFDLPPVAQGDLNQLFLERASAIIGDVPVVDQVRWGNIFHGAIAPWLRTARDVVRLANALAMAWPALRDEVDFADFIAIETMRLFEPKLYAFVRNHSERLTGAEPDRAGREERSAFGEQLLANVEPDRRKRAERALCYLFPRLDAIFANTWRGHDWARAERERRITSRRRFPIYFNLGLGDGILSADDLAAFRDSFQNPEATSEMVRNYVATPRRQGGTRAAVLLDAITSEIDTMMTGDQEQAARALLAAADLFLNPADDRKAANGLPRMWAVSFAIEPFFRGLAETAIAQLIGEAIDGPSPLTAAFF</sequence>
<dbReference type="Pfam" id="PF07693">
    <property type="entry name" value="KAP_NTPase"/>
    <property type="match status" value="1"/>
</dbReference>
<dbReference type="PANTHER" id="PTHR22674:SF6">
    <property type="entry name" value="NTPASE KAP FAMILY P-LOOP DOMAIN-CONTAINING PROTEIN 1"/>
    <property type="match status" value="1"/>
</dbReference>
<dbReference type="InterPro" id="IPR011646">
    <property type="entry name" value="KAP_P-loop"/>
</dbReference>
<dbReference type="Proteomes" id="UP001597203">
    <property type="component" value="Unassembled WGS sequence"/>
</dbReference>
<protein>
    <submittedName>
        <fullName evidence="2">P-loop NTPase fold protein</fullName>
    </submittedName>
</protein>
<accession>A0ABW3NXP2</accession>
<dbReference type="InterPro" id="IPR027417">
    <property type="entry name" value="P-loop_NTPase"/>
</dbReference>
<feature type="domain" description="KAP NTPase" evidence="1">
    <location>
        <begin position="39"/>
        <end position="324"/>
    </location>
</feature>